<dbReference type="InterPro" id="IPR005162">
    <property type="entry name" value="Retrotrans_gag_dom"/>
</dbReference>
<dbReference type="OrthoDB" id="1936908at2759"/>
<dbReference type="Pfam" id="PF03732">
    <property type="entry name" value="Retrotrans_gag"/>
    <property type="match status" value="1"/>
</dbReference>
<name>A0A1U7W7J3_NICSY</name>
<accession>A0A1U7W7J3</accession>
<dbReference type="RefSeq" id="XP_009774588.1">
    <property type="nucleotide sequence ID" value="XM_009776286.1"/>
</dbReference>
<dbReference type="AlphaFoldDB" id="A0A1U7W7J3"/>
<keyword evidence="3" id="KW-1185">Reference proteome</keyword>
<gene>
    <name evidence="4" type="primary">LOC104224603</name>
</gene>
<feature type="compositionally biased region" description="Low complexity" evidence="1">
    <location>
        <begin position="162"/>
        <end position="188"/>
    </location>
</feature>
<evidence type="ECO:0000313" key="4">
    <source>
        <dbReference type="RefSeq" id="XP_009774588.1"/>
    </source>
</evidence>
<evidence type="ECO:0000313" key="3">
    <source>
        <dbReference type="Proteomes" id="UP000189701"/>
    </source>
</evidence>
<feature type="compositionally biased region" description="Basic and acidic residues" evidence="1">
    <location>
        <begin position="136"/>
        <end position="145"/>
    </location>
</feature>
<feature type="region of interest" description="Disordered" evidence="1">
    <location>
        <begin position="136"/>
        <end position="188"/>
    </location>
</feature>
<reference evidence="3" key="1">
    <citation type="journal article" date="2013" name="Genome Biol.">
        <title>Reference genomes and transcriptomes of Nicotiana sylvestris and Nicotiana tomentosiformis.</title>
        <authorList>
            <person name="Sierro N."/>
            <person name="Battey J.N."/>
            <person name="Ouadi S."/>
            <person name="Bovet L."/>
            <person name="Goepfert S."/>
            <person name="Bakaher N."/>
            <person name="Peitsch M.C."/>
            <person name="Ivanov N.V."/>
        </authorList>
    </citation>
    <scope>NUCLEOTIDE SEQUENCE [LARGE SCALE GENOMIC DNA]</scope>
</reference>
<proteinExistence type="predicted"/>
<sequence>MAPKNKARIGQGANATLEVSIDSLHDDAGEPSVRWSDFAEAFVDHFLLAETKAARAAEFENLNQVSKSMWEYHMEFARLSKYIIHMLPTMEARVCQFVQRLSSLVINDASTVALNSDMNYGKMVGYARARENQKLKNRMESEGSSKARSAGNLGDLFGGGRSSFRGGSSGPSQSFSQSLASALSSWPS</sequence>
<organism evidence="3 4">
    <name type="scientific">Nicotiana sylvestris</name>
    <name type="common">Wood tobacco</name>
    <name type="synonym">South American tobacco</name>
    <dbReference type="NCBI Taxonomy" id="4096"/>
    <lineage>
        <taxon>Eukaryota</taxon>
        <taxon>Viridiplantae</taxon>
        <taxon>Streptophyta</taxon>
        <taxon>Embryophyta</taxon>
        <taxon>Tracheophyta</taxon>
        <taxon>Spermatophyta</taxon>
        <taxon>Magnoliopsida</taxon>
        <taxon>eudicotyledons</taxon>
        <taxon>Gunneridae</taxon>
        <taxon>Pentapetalae</taxon>
        <taxon>asterids</taxon>
        <taxon>lamiids</taxon>
        <taxon>Solanales</taxon>
        <taxon>Solanaceae</taxon>
        <taxon>Nicotianoideae</taxon>
        <taxon>Nicotianeae</taxon>
        <taxon>Nicotiana</taxon>
    </lineage>
</organism>
<evidence type="ECO:0000256" key="1">
    <source>
        <dbReference type="SAM" id="MobiDB-lite"/>
    </source>
</evidence>
<reference evidence="4" key="2">
    <citation type="submission" date="2025-08" db="UniProtKB">
        <authorList>
            <consortium name="RefSeq"/>
        </authorList>
    </citation>
    <scope>IDENTIFICATION</scope>
    <source>
        <tissue evidence="4">Leaf</tissue>
    </source>
</reference>
<evidence type="ECO:0000259" key="2">
    <source>
        <dbReference type="Pfam" id="PF03732"/>
    </source>
</evidence>
<protein>
    <submittedName>
        <fullName evidence="4">Uncharacterized protein LOC104224603</fullName>
    </submittedName>
</protein>
<dbReference type="Proteomes" id="UP000189701">
    <property type="component" value="Unplaced"/>
</dbReference>
<feature type="domain" description="Retrotransposon gag" evidence="2">
    <location>
        <begin position="28"/>
        <end position="98"/>
    </location>
</feature>